<dbReference type="OrthoDB" id="15355at2"/>
<dbReference type="InterPro" id="IPR014710">
    <property type="entry name" value="RmlC-like_jellyroll"/>
</dbReference>
<dbReference type="PANTHER" id="PTHR37694">
    <property type="entry name" value="SLR8022 PROTEIN"/>
    <property type="match status" value="1"/>
</dbReference>
<dbReference type="EMBL" id="OBEI01000010">
    <property type="protein sequence ID" value="SNZ10364.1"/>
    <property type="molecule type" value="Genomic_DNA"/>
</dbReference>
<proteinExistence type="predicted"/>
<name>A0A285NLF6_9AQUI</name>
<dbReference type="SUPFAM" id="SSF51182">
    <property type="entry name" value="RmlC-like cupins"/>
    <property type="match status" value="1"/>
</dbReference>
<gene>
    <name evidence="1" type="ORF">SAMN06265182_1842</name>
</gene>
<protein>
    <recommendedName>
        <fullName evidence="3">Cupin domain-containing protein</fullName>
    </recommendedName>
</protein>
<dbReference type="Gene3D" id="2.60.120.10">
    <property type="entry name" value="Jelly Rolls"/>
    <property type="match status" value="1"/>
</dbReference>
<evidence type="ECO:0000313" key="1">
    <source>
        <dbReference type="EMBL" id="SNZ10364.1"/>
    </source>
</evidence>
<keyword evidence="2" id="KW-1185">Reference proteome</keyword>
<accession>A0A285NLF6</accession>
<dbReference type="AlphaFoldDB" id="A0A285NLF6"/>
<reference evidence="2" key="1">
    <citation type="submission" date="2017-09" db="EMBL/GenBank/DDBJ databases">
        <authorList>
            <person name="Varghese N."/>
            <person name="Submissions S."/>
        </authorList>
    </citation>
    <scope>NUCLEOTIDE SEQUENCE [LARGE SCALE GENOMIC DNA]</scope>
    <source>
        <strain evidence="2">DSM 15103</strain>
    </source>
</reference>
<sequence>MALKIYPVSEKFSSEKPISEKLIATDNMVVVHFYLKKGQKIPLHASKSDVFVTVLRGKGKFFYGSEEQYELLEIEDSLYYYPEEPHGFEAEEDMIVQAVIAPNPQKKIEL</sequence>
<dbReference type="RefSeq" id="WP_097000993.1">
    <property type="nucleotide sequence ID" value="NZ_OBEI01000010.1"/>
</dbReference>
<organism evidence="1 2">
    <name type="scientific">Persephonella hydrogeniphila</name>
    <dbReference type="NCBI Taxonomy" id="198703"/>
    <lineage>
        <taxon>Bacteria</taxon>
        <taxon>Pseudomonadati</taxon>
        <taxon>Aquificota</taxon>
        <taxon>Aquificia</taxon>
        <taxon>Aquificales</taxon>
        <taxon>Hydrogenothermaceae</taxon>
        <taxon>Persephonella</taxon>
    </lineage>
</organism>
<dbReference type="InterPro" id="IPR011051">
    <property type="entry name" value="RmlC_Cupin_sf"/>
</dbReference>
<dbReference type="PANTHER" id="PTHR37694:SF1">
    <property type="entry name" value="SLR8022 PROTEIN"/>
    <property type="match status" value="1"/>
</dbReference>
<dbReference type="Proteomes" id="UP000219036">
    <property type="component" value="Unassembled WGS sequence"/>
</dbReference>
<evidence type="ECO:0000313" key="2">
    <source>
        <dbReference type="Proteomes" id="UP000219036"/>
    </source>
</evidence>
<evidence type="ECO:0008006" key="3">
    <source>
        <dbReference type="Google" id="ProtNLM"/>
    </source>
</evidence>